<dbReference type="InterPro" id="IPR005805">
    <property type="entry name" value="Rieske_Fe-S_prot_C"/>
</dbReference>
<evidence type="ECO:0000313" key="8">
    <source>
        <dbReference type="EMBL" id="GGO87888.1"/>
    </source>
</evidence>
<dbReference type="Proteomes" id="UP000641932">
    <property type="component" value="Unassembled WGS sequence"/>
</dbReference>
<dbReference type="InterPro" id="IPR017941">
    <property type="entry name" value="Rieske_2Fe-2S"/>
</dbReference>
<evidence type="ECO:0000256" key="4">
    <source>
        <dbReference type="ARBA" id="ARBA00023014"/>
    </source>
</evidence>
<dbReference type="GO" id="GO:0004497">
    <property type="term" value="F:monooxygenase activity"/>
    <property type="evidence" value="ECO:0007669"/>
    <property type="project" value="UniProtKB-ARBA"/>
</dbReference>
<keyword evidence="9" id="KW-1185">Reference proteome</keyword>
<dbReference type="CDD" id="cd03477">
    <property type="entry name" value="Rieske_YhfW_C"/>
    <property type="match status" value="1"/>
</dbReference>
<name>A0A917ZPB2_9ACTN</name>
<feature type="region of interest" description="Disordered" evidence="6">
    <location>
        <begin position="492"/>
        <end position="526"/>
    </location>
</feature>
<evidence type="ECO:0000256" key="3">
    <source>
        <dbReference type="ARBA" id="ARBA00023004"/>
    </source>
</evidence>
<dbReference type="EMBL" id="BMMS01000010">
    <property type="protein sequence ID" value="GGO87888.1"/>
    <property type="molecule type" value="Genomic_DNA"/>
</dbReference>
<dbReference type="Pfam" id="PF01266">
    <property type="entry name" value="DAO"/>
    <property type="match status" value="1"/>
</dbReference>
<dbReference type="PANTHER" id="PTHR13847">
    <property type="entry name" value="SARCOSINE DEHYDROGENASE-RELATED"/>
    <property type="match status" value="1"/>
</dbReference>
<feature type="domain" description="Rieske" evidence="7">
    <location>
        <begin position="421"/>
        <end position="503"/>
    </location>
</feature>
<dbReference type="Gene3D" id="3.30.9.10">
    <property type="entry name" value="D-Amino Acid Oxidase, subunit A, domain 2"/>
    <property type="match status" value="1"/>
</dbReference>
<gene>
    <name evidence="8" type="ORF">GCM10012280_27400</name>
</gene>
<evidence type="ECO:0000256" key="1">
    <source>
        <dbReference type="ARBA" id="ARBA00022714"/>
    </source>
</evidence>
<evidence type="ECO:0000256" key="5">
    <source>
        <dbReference type="ARBA" id="ARBA00023157"/>
    </source>
</evidence>
<dbReference type="AlphaFoldDB" id="A0A917ZPB2"/>
<keyword evidence="2" id="KW-0479">Metal-binding</keyword>
<dbReference type="SUPFAM" id="SSF50022">
    <property type="entry name" value="ISP domain"/>
    <property type="match status" value="1"/>
</dbReference>
<dbReference type="Pfam" id="PF00355">
    <property type="entry name" value="Rieske"/>
    <property type="match status" value="1"/>
</dbReference>
<evidence type="ECO:0000313" key="9">
    <source>
        <dbReference type="Proteomes" id="UP000641932"/>
    </source>
</evidence>
<dbReference type="GO" id="GO:0051537">
    <property type="term" value="F:2 iron, 2 sulfur cluster binding"/>
    <property type="evidence" value="ECO:0007669"/>
    <property type="project" value="UniProtKB-KW"/>
</dbReference>
<dbReference type="GO" id="GO:0005737">
    <property type="term" value="C:cytoplasm"/>
    <property type="evidence" value="ECO:0007669"/>
    <property type="project" value="TreeGrafter"/>
</dbReference>
<dbReference type="GO" id="GO:0016705">
    <property type="term" value="F:oxidoreductase activity, acting on paired donors, with incorporation or reduction of molecular oxygen"/>
    <property type="evidence" value="ECO:0007669"/>
    <property type="project" value="UniProtKB-ARBA"/>
</dbReference>
<evidence type="ECO:0000256" key="6">
    <source>
        <dbReference type="SAM" id="MobiDB-lite"/>
    </source>
</evidence>
<comment type="caution">
    <text evidence="8">The sequence shown here is derived from an EMBL/GenBank/DDBJ whole genome shotgun (WGS) entry which is preliminary data.</text>
</comment>
<sequence>MSALPGRAGSYWMESTAPTDHPRATEAVGADVAVVGGGIAGLCTAWEMARDGRSVVVLEADRIAAGVTGHTTAKLCAQHTLIYGHVRKSFGADAAALYARSQQDAVEHVEAVSQSLGIDCQFERAPAYTYTGSADRVEEFRDEAEAAKDAGLAASFTTDTHLPFPVAAAVRVEGQAQFHPRRYLLALAEDLLRRGGRIFERTRVVGLHEAAPCRLTTDDGVEITAGTVVVATHYPVFDRAMLFSRLIPRRELVVAAPIPADRDPRGMYITPDEATRSVRTAPYGEGRRLLIVTGETFRPGTEEVAERFERLAAWTKERFGVDEITHRWAAQDNISTDRLPYIGHFHPRAEHVYVATGFNGWGMSSGVLAGRLLRELVRGDRPPWASVYDPRRINPTVETAELLKAGAAVARHFVGDRLHPAHIESVDDIPPGGGAVVRLSGDRCAVHRDENGDLHAVSAICTHLRCVVAYNDAERTWDCPCHGSRFGVDGAVLHGPATKPLERRGIRPRHTTPSPPPESGSGSDSG</sequence>
<dbReference type="GO" id="GO:0016020">
    <property type="term" value="C:membrane"/>
    <property type="evidence" value="ECO:0007669"/>
    <property type="project" value="InterPro"/>
</dbReference>
<dbReference type="InterPro" id="IPR036922">
    <property type="entry name" value="Rieske_2Fe-2S_sf"/>
</dbReference>
<dbReference type="InterPro" id="IPR006076">
    <property type="entry name" value="FAD-dep_OxRdtase"/>
</dbReference>
<protein>
    <submittedName>
        <fullName evidence="8">Iron-sulfur-binding protein</fullName>
    </submittedName>
</protein>
<dbReference type="PANTHER" id="PTHR13847:SF274">
    <property type="entry name" value="RIESKE 2FE-2S IRON-SULFUR PROTEIN YHFW-RELATED"/>
    <property type="match status" value="1"/>
</dbReference>
<organism evidence="8 9">
    <name type="scientific">Wenjunlia tyrosinilytica</name>
    <dbReference type="NCBI Taxonomy" id="1544741"/>
    <lineage>
        <taxon>Bacteria</taxon>
        <taxon>Bacillati</taxon>
        <taxon>Actinomycetota</taxon>
        <taxon>Actinomycetes</taxon>
        <taxon>Kitasatosporales</taxon>
        <taxon>Streptomycetaceae</taxon>
        <taxon>Wenjunlia</taxon>
    </lineage>
</organism>
<dbReference type="SUPFAM" id="SSF51905">
    <property type="entry name" value="FAD/NAD(P)-binding domain"/>
    <property type="match status" value="1"/>
</dbReference>
<reference evidence="8" key="2">
    <citation type="submission" date="2020-09" db="EMBL/GenBank/DDBJ databases">
        <authorList>
            <person name="Sun Q."/>
            <person name="Zhou Y."/>
        </authorList>
    </citation>
    <scope>NUCLEOTIDE SEQUENCE</scope>
    <source>
        <strain evidence="8">CGMCC 4.7201</strain>
    </source>
</reference>
<evidence type="ECO:0000256" key="2">
    <source>
        <dbReference type="ARBA" id="ARBA00022723"/>
    </source>
</evidence>
<reference evidence="8" key="1">
    <citation type="journal article" date="2014" name="Int. J. Syst. Evol. Microbiol.">
        <title>Complete genome sequence of Corynebacterium casei LMG S-19264T (=DSM 44701T), isolated from a smear-ripened cheese.</title>
        <authorList>
            <consortium name="US DOE Joint Genome Institute (JGI-PGF)"/>
            <person name="Walter F."/>
            <person name="Albersmeier A."/>
            <person name="Kalinowski J."/>
            <person name="Ruckert C."/>
        </authorList>
    </citation>
    <scope>NUCLEOTIDE SEQUENCE</scope>
    <source>
        <strain evidence="8">CGMCC 4.7201</strain>
    </source>
</reference>
<dbReference type="InterPro" id="IPR038010">
    <property type="entry name" value="YhfW_C"/>
</dbReference>
<dbReference type="FunFam" id="2.102.10.10:FF:000014">
    <property type="entry name" value="Oxidoreductase, FAD dependent"/>
    <property type="match status" value="1"/>
</dbReference>
<proteinExistence type="predicted"/>
<keyword evidence="4" id="KW-0411">Iron-sulfur</keyword>
<dbReference type="Gene3D" id="2.102.10.10">
    <property type="entry name" value="Rieske [2Fe-2S] iron-sulphur domain"/>
    <property type="match status" value="1"/>
</dbReference>
<keyword evidence="1" id="KW-0001">2Fe-2S</keyword>
<dbReference type="InterPro" id="IPR036188">
    <property type="entry name" value="FAD/NAD-bd_sf"/>
</dbReference>
<dbReference type="PROSITE" id="PS51296">
    <property type="entry name" value="RIESKE"/>
    <property type="match status" value="1"/>
</dbReference>
<evidence type="ECO:0000259" key="7">
    <source>
        <dbReference type="PROSITE" id="PS51296"/>
    </source>
</evidence>
<accession>A0A917ZPB2</accession>
<dbReference type="GO" id="GO:0046872">
    <property type="term" value="F:metal ion binding"/>
    <property type="evidence" value="ECO:0007669"/>
    <property type="project" value="UniProtKB-KW"/>
</dbReference>
<keyword evidence="5" id="KW-1015">Disulfide bond</keyword>
<keyword evidence="3" id="KW-0408">Iron</keyword>
<dbReference type="PRINTS" id="PR00162">
    <property type="entry name" value="RIESKE"/>
</dbReference>
<dbReference type="Gene3D" id="3.50.50.60">
    <property type="entry name" value="FAD/NAD(P)-binding domain"/>
    <property type="match status" value="1"/>
</dbReference>